<protein>
    <submittedName>
        <fullName evidence="3">Uncharacterized protein</fullName>
    </submittedName>
</protein>
<dbReference type="AlphaFoldDB" id="A0A8S3Z025"/>
<evidence type="ECO:0000313" key="4">
    <source>
        <dbReference type="Proteomes" id="UP000678393"/>
    </source>
</evidence>
<dbReference type="Gene3D" id="3.90.550.10">
    <property type="entry name" value="Spore Coat Polysaccharide Biosynthesis Protein SpsA, Chain A"/>
    <property type="match status" value="1"/>
</dbReference>
<feature type="region of interest" description="Disordered" evidence="1">
    <location>
        <begin position="132"/>
        <end position="151"/>
    </location>
</feature>
<name>A0A8S3Z025_9EUPU</name>
<keyword evidence="2" id="KW-0472">Membrane</keyword>
<feature type="non-terminal residue" evidence="3">
    <location>
        <position position="190"/>
    </location>
</feature>
<keyword evidence="2" id="KW-0812">Transmembrane</keyword>
<reference evidence="3" key="1">
    <citation type="submission" date="2021-04" db="EMBL/GenBank/DDBJ databases">
        <authorList>
            <consortium name="Molecular Ecology Group"/>
        </authorList>
    </citation>
    <scope>NUCLEOTIDE SEQUENCE</scope>
</reference>
<dbReference type="EMBL" id="CAJHNH020000972">
    <property type="protein sequence ID" value="CAG5120830.1"/>
    <property type="molecule type" value="Genomic_DNA"/>
</dbReference>
<keyword evidence="4" id="KW-1185">Reference proteome</keyword>
<proteinExistence type="predicted"/>
<keyword evidence="2" id="KW-1133">Transmembrane helix</keyword>
<accession>A0A8S3Z025</accession>
<evidence type="ECO:0000313" key="3">
    <source>
        <dbReference type="EMBL" id="CAG5120830.1"/>
    </source>
</evidence>
<sequence length="190" mass="21676">MASFIRRKRAFLLKILICIPILYLVSLVVFTANSDRTLPFPETNEKRHLEAIDQADPMGRLPGRDRNLHVIQMQPQADPAHNVDLGFQENKRQLKPLDVNIDHEVKQVGKVDMKVENKNRPDVQNIQTVVKTTSDPNAPGENGKGVAIDKDKLSVEDRKKFDEGWKNNAYNQFASDMISLHRSLPDVRDK</sequence>
<dbReference type="OrthoDB" id="6159198at2759"/>
<organism evidence="3 4">
    <name type="scientific">Candidula unifasciata</name>
    <dbReference type="NCBI Taxonomy" id="100452"/>
    <lineage>
        <taxon>Eukaryota</taxon>
        <taxon>Metazoa</taxon>
        <taxon>Spiralia</taxon>
        <taxon>Lophotrochozoa</taxon>
        <taxon>Mollusca</taxon>
        <taxon>Gastropoda</taxon>
        <taxon>Heterobranchia</taxon>
        <taxon>Euthyneura</taxon>
        <taxon>Panpulmonata</taxon>
        <taxon>Eupulmonata</taxon>
        <taxon>Stylommatophora</taxon>
        <taxon>Helicina</taxon>
        <taxon>Helicoidea</taxon>
        <taxon>Geomitridae</taxon>
        <taxon>Candidula</taxon>
    </lineage>
</organism>
<evidence type="ECO:0000256" key="2">
    <source>
        <dbReference type="SAM" id="Phobius"/>
    </source>
</evidence>
<gene>
    <name evidence="3" type="ORF">CUNI_LOCUS6388</name>
</gene>
<dbReference type="InterPro" id="IPR029044">
    <property type="entry name" value="Nucleotide-diphossugar_trans"/>
</dbReference>
<dbReference type="Proteomes" id="UP000678393">
    <property type="component" value="Unassembled WGS sequence"/>
</dbReference>
<evidence type="ECO:0000256" key="1">
    <source>
        <dbReference type="SAM" id="MobiDB-lite"/>
    </source>
</evidence>
<feature type="transmembrane region" description="Helical" evidence="2">
    <location>
        <begin position="12"/>
        <end position="32"/>
    </location>
</feature>
<comment type="caution">
    <text evidence="3">The sequence shown here is derived from an EMBL/GenBank/DDBJ whole genome shotgun (WGS) entry which is preliminary data.</text>
</comment>